<evidence type="ECO:0000313" key="5">
    <source>
        <dbReference type="Proteomes" id="UP000246077"/>
    </source>
</evidence>
<dbReference type="InterPro" id="IPR007065">
    <property type="entry name" value="HPP"/>
</dbReference>
<dbReference type="PANTHER" id="PTHR33741:SF5">
    <property type="entry name" value="TRANSMEMBRANE PROTEIN DDB_G0269096-RELATED"/>
    <property type="match status" value="1"/>
</dbReference>
<dbReference type="Pfam" id="PF04982">
    <property type="entry name" value="TM_HPP"/>
    <property type="match status" value="1"/>
</dbReference>
<dbReference type="EMBL" id="QGLF01000002">
    <property type="protein sequence ID" value="PWR22437.1"/>
    <property type="molecule type" value="Genomic_DNA"/>
</dbReference>
<feature type="domain" description="CBS" evidence="3">
    <location>
        <begin position="274"/>
        <end position="331"/>
    </location>
</feature>
<name>A0A317E5Z9_9PROT</name>
<dbReference type="InterPro" id="IPR046342">
    <property type="entry name" value="CBS_dom_sf"/>
</dbReference>
<dbReference type="Gene3D" id="3.10.580.10">
    <property type="entry name" value="CBS-domain"/>
    <property type="match status" value="2"/>
</dbReference>
<dbReference type="Proteomes" id="UP000246077">
    <property type="component" value="Unassembled WGS sequence"/>
</dbReference>
<evidence type="ECO:0000259" key="3">
    <source>
        <dbReference type="PROSITE" id="PS51371"/>
    </source>
</evidence>
<dbReference type="InterPro" id="IPR058581">
    <property type="entry name" value="TM_HPP"/>
</dbReference>
<keyword evidence="2" id="KW-1133">Transmembrane helix</keyword>
<keyword evidence="2" id="KW-0472">Membrane</keyword>
<dbReference type="SUPFAM" id="SSF54631">
    <property type="entry name" value="CBS-domain pair"/>
    <property type="match status" value="1"/>
</dbReference>
<dbReference type="PROSITE" id="PS51371">
    <property type="entry name" value="CBS"/>
    <property type="match status" value="1"/>
</dbReference>
<gene>
    <name evidence="4" type="ORF">DKG75_09175</name>
</gene>
<comment type="caution">
    <text evidence="4">The sequence shown here is derived from an EMBL/GenBank/DDBJ whole genome shotgun (WGS) entry which is preliminary data.</text>
</comment>
<accession>A0A317E5Z9</accession>
<feature type="transmembrane region" description="Helical" evidence="2">
    <location>
        <begin position="20"/>
        <end position="40"/>
    </location>
</feature>
<keyword evidence="5" id="KW-1185">Reference proteome</keyword>
<dbReference type="PANTHER" id="PTHR33741">
    <property type="entry name" value="TRANSMEMBRANE PROTEIN DDB_G0269096-RELATED"/>
    <property type="match status" value="1"/>
</dbReference>
<evidence type="ECO:0000313" key="4">
    <source>
        <dbReference type="EMBL" id="PWR22437.1"/>
    </source>
</evidence>
<keyword evidence="1" id="KW-0129">CBS domain</keyword>
<proteinExistence type="predicted"/>
<dbReference type="SMART" id="SM00116">
    <property type="entry name" value="CBS"/>
    <property type="match status" value="1"/>
</dbReference>
<keyword evidence="2" id="KW-0812">Transmembrane</keyword>
<evidence type="ECO:0000256" key="1">
    <source>
        <dbReference type="PROSITE-ProRule" id="PRU00703"/>
    </source>
</evidence>
<protein>
    <submittedName>
        <fullName evidence="4">HPP family protein</fullName>
    </submittedName>
</protein>
<sequence length="337" mass="34920">MLTTLVTHLWREKLGVGPAALPLLVAPMGASAVLLFAVPASPLAQPWSIVGGNVLSALAGIACRLLIGDPTYAGAVAVAAAIAVMSLARCLHPPGGASALTAVIGGPEIAAAGWSFALLPVGLNALVLLAVGWAFNNLTKHWYPHRAPPLAPNPHETADPPPQDRVGVTPADLDAVLARYDELLDVSRDDLASLFAQVELQAERRLHGAIRCARIMSRDVIRAGPEEGVGQARDRLLARRLAAMPVIAADGGILGLVGHAELLAGAGRRVGEVMRREIVVVAPDAPIVDLLPVLSGGVHHEVLVAGADGRLAGMITQTDLIAALWRGHVAEQAARAI</sequence>
<feature type="transmembrane region" description="Helical" evidence="2">
    <location>
        <begin position="112"/>
        <end position="135"/>
    </location>
</feature>
<evidence type="ECO:0000256" key="2">
    <source>
        <dbReference type="SAM" id="Phobius"/>
    </source>
</evidence>
<dbReference type="AlphaFoldDB" id="A0A317E5Z9"/>
<dbReference type="OrthoDB" id="9811720at2"/>
<reference evidence="5" key="1">
    <citation type="submission" date="2018-05" db="EMBL/GenBank/DDBJ databases">
        <title>Zavarzinia sp. HR-AS.</title>
        <authorList>
            <person name="Lee Y."/>
            <person name="Jeon C.O."/>
        </authorList>
    </citation>
    <scope>NUCLEOTIDE SEQUENCE [LARGE SCALE GENOMIC DNA]</scope>
    <source>
        <strain evidence="5">DSM 1231</strain>
    </source>
</reference>
<organism evidence="4 5">
    <name type="scientific">Zavarzinia compransoris</name>
    <dbReference type="NCBI Taxonomy" id="1264899"/>
    <lineage>
        <taxon>Bacteria</taxon>
        <taxon>Pseudomonadati</taxon>
        <taxon>Pseudomonadota</taxon>
        <taxon>Alphaproteobacteria</taxon>
        <taxon>Rhodospirillales</taxon>
        <taxon>Zavarziniaceae</taxon>
        <taxon>Zavarzinia</taxon>
    </lineage>
</organism>
<dbReference type="InterPro" id="IPR000644">
    <property type="entry name" value="CBS_dom"/>
</dbReference>
<feature type="transmembrane region" description="Helical" evidence="2">
    <location>
        <begin position="73"/>
        <end position="91"/>
    </location>
</feature>
<dbReference type="Pfam" id="PF00571">
    <property type="entry name" value="CBS"/>
    <property type="match status" value="2"/>
</dbReference>
<feature type="transmembrane region" description="Helical" evidence="2">
    <location>
        <begin position="47"/>
        <end position="67"/>
    </location>
</feature>